<dbReference type="InterPro" id="IPR011499">
    <property type="entry name" value="Lipid_A_biosynth_N"/>
</dbReference>
<reference evidence="3 4" key="1">
    <citation type="submission" date="2018-12" db="EMBL/GenBank/DDBJ databases">
        <authorList>
            <person name="Yang Y."/>
        </authorList>
    </citation>
    <scope>NUCLEOTIDE SEQUENCE [LARGE SCALE GENOMIC DNA]</scope>
    <source>
        <strain evidence="3 4">GSF71</strain>
    </source>
</reference>
<dbReference type="OrthoDB" id="9793186at2"/>
<protein>
    <submittedName>
        <fullName evidence="3">Lipid A biosynthesis</fullName>
    </submittedName>
</protein>
<evidence type="ECO:0000313" key="3">
    <source>
        <dbReference type="EMBL" id="RUQ69348.1"/>
    </source>
</evidence>
<feature type="transmembrane region" description="Helical" evidence="1">
    <location>
        <begin position="17"/>
        <end position="40"/>
    </location>
</feature>
<dbReference type="GO" id="GO:0016020">
    <property type="term" value="C:membrane"/>
    <property type="evidence" value="ECO:0007669"/>
    <property type="project" value="GOC"/>
</dbReference>
<keyword evidence="4" id="KW-1185">Reference proteome</keyword>
<accession>A0A3S0VHI3</accession>
<dbReference type="GO" id="GO:0008915">
    <property type="term" value="F:lipid-A-disaccharide synthase activity"/>
    <property type="evidence" value="ECO:0007669"/>
    <property type="project" value="InterPro"/>
</dbReference>
<keyword evidence="1" id="KW-1133">Transmembrane helix</keyword>
<dbReference type="PIRSF" id="PIRSF028440">
    <property type="entry name" value="UCP_LAB_N"/>
    <property type="match status" value="1"/>
</dbReference>
<keyword evidence="1" id="KW-0812">Transmembrane</keyword>
<evidence type="ECO:0000256" key="1">
    <source>
        <dbReference type="SAM" id="Phobius"/>
    </source>
</evidence>
<comment type="caution">
    <text evidence="3">The sequence shown here is derived from an EMBL/GenBank/DDBJ whole genome shotgun (WGS) entry which is preliminary data.</text>
</comment>
<name>A0A3S0VHI3_9PROT</name>
<feature type="transmembrane region" description="Helical" evidence="1">
    <location>
        <begin position="52"/>
        <end position="70"/>
    </location>
</feature>
<dbReference type="SMART" id="SM01259">
    <property type="entry name" value="LAB_N"/>
    <property type="match status" value="1"/>
</dbReference>
<organism evidence="3 4">
    <name type="scientific">Azospirillum doebereinerae</name>
    <dbReference type="NCBI Taxonomy" id="92933"/>
    <lineage>
        <taxon>Bacteria</taxon>
        <taxon>Pseudomonadati</taxon>
        <taxon>Pseudomonadota</taxon>
        <taxon>Alphaproteobacteria</taxon>
        <taxon>Rhodospirillales</taxon>
        <taxon>Azospirillaceae</taxon>
        <taxon>Azospirillum</taxon>
    </lineage>
</organism>
<evidence type="ECO:0000259" key="2">
    <source>
        <dbReference type="SMART" id="SM01259"/>
    </source>
</evidence>
<keyword evidence="1" id="KW-0472">Membrane</keyword>
<sequence>MIERAVAWFQGQSTTDLVWVGIGFMAQLMFTMRFVIQWIASEKARRSVMPEMFWYFSLAGGAILFAYSFYRFDPVFMLGQGAGLVIYIRNIYFVWTNKKSASAPDAVPSKS</sequence>
<proteinExistence type="predicted"/>
<feature type="domain" description="Lipid A biosynthesis N-terminal" evidence="2">
    <location>
        <begin position="22"/>
        <end position="93"/>
    </location>
</feature>
<dbReference type="EMBL" id="RZIJ01000012">
    <property type="protein sequence ID" value="RUQ69348.1"/>
    <property type="molecule type" value="Genomic_DNA"/>
</dbReference>
<dbReference type="RefSeq" id="WP_126999754.1">
    <property type="nucleotide sequence ID" value="NZ_CP173192.1"/>
</dbReference>
<evidence type="ECO:0000313" key="4">
    <source>
        <dbReference type="Proteomes" id="UP000280346"/>
    </source>
</evidence>
<gene>
    <name evidence="3" type="ORF">EJ913_16405</name>
</gene>
<dbReference type="AlphaFoldDB" id="A0A3S0VHI3"/>
<dbReference type="Pfam" id="PF07578">
    <property type="entry name" value="LAB_N"/>
    <property type="match status" value="1"/>
</dbReference>
<dbReference type="Proteomes" id="UP000280346">
    <property type="component" value="Unassembled WGS sequence"/>
</dbReference>
<feature type="transmembrane region" description="Helical" evidence="1">
    <location>
        <begin position="76"/>
        <end position="95"/>
    </location>
</feature>
<dbReference type="InterPro" id="IPR014546">
    <property type="entry name" value="UCP028440_lipidA_biosyn"/>
</dbReference>
<dbReference type="GO" id="GO:0009245">
    <property type="term" value="P:lipid A biosynthetic process"/>
    <property type="evidence" value="ECO:0007669"/>
    <property type="project" value="InterPro"/>
</dbReference>